<feature type="region of interest" description="Disordered" evidence="1">
    <location>
        <begin position="1"/>
        <end position="55"/>
    </location>
</feature>
<protein>
    <submittedName>
        <fullName evidence="2">Uncharacterized protein</fullName>
    </submittedName>
</protein>
<dbReference type="EMBL" id="JANPWB010000002">
    <property type="protein sequence ID" value="KAJ1208249.1"/>
    <property type="molecule type" value="Genomic_DNA"/>
</dbReference>
<evidence type="ECO:0000256" key="1">
    <source>
        <dbReference type="SAM" id="MobiDB-lite"/>
    </source>
</evidence>
<feature type="compositionally biased region" description="Low complexity" evidence="1">
    <location>
        <begin position="23"/>
        <end position="33"/>
    </location>
</feature>
<dbReference type="AlphaFoldDB" id="A0AAV7W2Q9"/>
<evidence type="ECO:0000313" key="2">
    <source>
        <dbReference type="EMBL" id="KAJ1208249.1"/>
    </source>
</evidence>
<dbReference type="Proteomes" id="UP001066276">
    <property type="component" value="Chromosome 1_2"/>
</dbReference>
<feature type="compositionally biased region" description="Gly residues" evidence="1">
    <location>
        <begin position="34"/>
        <end position="44"/>
    </location>
</feature>
<evidence type="ECO:0000313" key="3">
    <source>
        <dbReference type="Proteomes" id="UP001066276"/>
    </source>
</evidence>
<gene>
    <name evidence="2" type="ORF">NDU88_003635</name>
</gene>
<proteinExistence type="predicted"/>
<organism evidence="2 3">
    <name type="scientific">Pleurodeles waltl</name>
    <name type="common">Iberian ribbed newt</name>
    <dbReference type="NCBI Taxonomy" id="8319"/>
    <lineage>
        <taxon>Eukaryota</taxon>
        <taxon>Metazoa</taxon>
        <taxon>Chordata</taxon>
        <taxon>Craniata</taxon>
        <taxon>Vertebrata</taxon>
        <taxon>Euteleostomi</taxon>
        <taxon>Amphibia</taxon>
        <taxon>Batrachia</taxon>
        <taxon>Caudata</taxon>
        <taxon>Salamandroidea</taxon>
        <taxon>Salamandridae</taxon>
        <taxon>Pleurodelinae</taxon>
        <taxon>Pleurodeles</taxon>
    </lineage>
</organism>
<keyword evidence="3" id="KW-1185">Reference proteome</keyword>
<sequence length="68" mass="6930">MAAAIFGTALTQRRSPRRPGSEAVSSGTARAAGSVGGSGAGEVGRPGTCRAQIRRAQPNLKSPYFDLV</sequence>
<reference evidence="2" key="1">
    <citation type="journal article" date="2022" name="bioRxiv">
        <title>Sequencing and chromosome-scale assembly of the giantPleurodeles waltlgenome.</title>
        <authorList>
            <person name="Brown T."/>
            <person name="Elewa A."/>
            <person name="Iarovenko S."/>
            <person name="Subramanian E."/>
            <person name="Araus A.J."/>
            <person name="Petzold A."/>
            <person name="Susuki M."/>
            <person name="Suzuki K.-i.T."/>
            <person name="Hayashi T."/>
            <person name="Toyoda A."/>
            <person name="Oliveira C."/>
            <person name="Osipova E."/>
            <person name="Leigh N.D."/>
            <person name="Simon A."/>
            <person name="Yun M.H."/>
        </authorList>
    </citation>
    <scope>NUCLEOTIDE SEQUENCE</scope>
    <source>
        <strain evidence="2">20211129_DDA</strain>
        <tissue evidence="2">Liver</tissue>
    </source>
</reference>
<accession>A0AAV7W2Q9</accession>
<name>A0AAV7W2Q9_PLEWA</name>
<comment type="caution">
    <text evidence="2">The sequence shown here is derived from an EMBL/GenBank/DDBJ whole genome shotgun (WGS) entry which is preliminary data.</text>
</comment>